<dbReference type="EMBL" id="WJNG01000008">
    <property type="protein sequence ID" value="MRH43329.1"/>
    <property type="molecule type" value="Genomic_DNA"/>
</dbReference>
<evidence type="ECO:0000313" key="1">
    <source>
        <dbReference type="EMBL" id="MRH43329.1"/>
    </source>
</evidence>
<proteinExistence type="predicted"/>
<sequence>MSITKDFGAPTEFGMHHFYVEIPATPRDAIRIFEDFGFDGDEAHRETIECRLVLARELWTKIRDDIRRDFNARLKNKKQSTGSWKTGKVKLDRFLGKELCVLGWAAEHASPEECLVICQKWMALRPEERWWLYSKTASEAGQDNQSLRGWRKALYCALSDGTNIRLGPKKEAKTKKKRQEQKVTLFDFIEKGDI</sequence>
<dbReference type="AlphaFoldDB" id="A0A6A8DHL8"/>
<comment type="caution">
    <text evidence="1">The sequence shown here is derived from an EMBL/GenBank/DDBJ whole genome shotgun (WGS) entry which is preliminary data.</text>
</comment>
<keyword evidence="2" id="KW-1185">Reference proteome</keyword>
<dbReference type="RefSeq" id="WP_153736958.1">
    <property type="nucleotide sequence ID" value="NZ_WJNG01000008.1"/>
</dbReference>
<dbReference type="NCBIfam" id="NF042961">
    <property type="entry name" value="DUF3780_antiphage"/>
    <property type="match status" value="1"/>
</dbReference>
<dbReference type="OrthoDB" id="67865at2"/>
<protein>
    <submittedName>
        <fullName evidence="1">DUF3780 domain-containing protein</fullName>
    </submittedName>
</protein>
<dbReference type="Proteomes" id="UP000799092">
    <property type="component" value="Unassembled WGS sequence"/>
</dbReference>
<gene>
    <name evidence="1" type="ORF">GH741_11630</name>
</gene>
<dbReference type="InterPro" id="IPR024220">
    <property type="entry name" value="DUF3780"/>
</dbReference>
<dbReference type="Pfam" id="PF12635">
    <property type="entry name" value="DUF3780"/>
    <property type="match status" value="1"/>
</dbReference>
<reference evidence="1" key="1">
    <citation type="submission" date="2019-11" db="EMBL/GenBank/DDBJ databases">
        <authorList>
            <person name="Li J."/>
        </authorList>
    </citation>
    <scope>NUCLEOTIDE SEQUENCE</scope>
    <source>
        <strain evidence="1">B6B</strain>
    </source>
</reference>
<accession>A0A6A8DHL8</accession>
<name>A0A6A8DHL8_9BACI</name>
<organism evidence="1 2">
    <name type="scientific">Aquibacillus halophilus</name>
    <dbReference type="NCBI Taxonomy" id="930132"/>
    <lineage>
        <taxon>Bacteria</taxon>
        <taxon>Bacillati</taxon>
        <taxon>Bacillota</taxon>
        <taxon>Bacilli</taxon>
        <taxon>Bacillales</taxon>
        <taxon>Bacillaceae</taxon>
        <taxon>Aquibacillus</taxon>
    </lineage>
</organism>
<evidence type="ECO:0000313" key="2">
    <source>
        <dbReference type="Proteomes" id="UP000799092"/>
    </source>
</evidence>